<dbReference type="SUPFAM" id="SSF56235">
    <property type="entry name" value="N-terminal nucleophile aminohydrolases (Ntn hydrolases)"/>
    <property type="match status" value="1"/>
</dbReference>
<reference evidence="2 3" key="1">
    <citation type="submission" date="2023-09" db="EMBL/GenBank/DDBJ databases">
        <authorList>
            <person name="Wang M."/>
        </authorList>
    </citation>
    <scope>NUCLEOTIDE SEQUENCE [LARGE SCALE GENOMIC DNA]</scope>
    <source>
        <strain evidence="2">GT-2023</strain>
        <tissue evidence="2">Liver</tissue>
    </source>
</reference>
<dbReference type="InterPro" id="IPR029055">
    <property type="entry name" value="Ntn_hydrolases_N"/>
</dbReference>
<gene>
    <name evidence="2" type="ORF">QQF64_023804</name>
</gene>
<proteinExistence type="inferred from homology"/>
<dbReference type="InterPro" id="IPR043137">
    <property type="entry name" value="GGT_ssub_C"/>
</dbReference>
<comment type="caution">
    <text evidence="2">The sequence shown here is derived from an EMBL/GenBank/DDBJ whole genome shotgun (WGS) entry which is preliminary data.</text>
</comment>
<dbReference type="EMBL" id="JAYMGO010000003">
    <property type="protein sequence ID" value="KAL1277131.1"/>
    <property type="molecule type" value="Genomic_DNA"/>
</dbReference>
<dbReference type="Proteomes" id="UP001558613">
    <property type="component" value="Unassembled WGS sequence"/>
</dbReference>
<accession>A0ABR3NKB0</accession>
<keyword evidence="3" id="KW-1185">Reference proteome</keyword>
<sequence>MRSMIKDDTVNQDRYDVKSVCDGHGTTHLSVIAEDGSAVAVTSSINNEGTAMVSRPPEHHIDLGLLFLAGPLESAPLAPVLFYDKQ</sequence>
<evidence type="ECO:0000313" key="3">
    <source>
        <dbReference type="Proteomes" id="UP001558613"/>
    </source>
</evidence>
<organism evidence="2 3">
    <name type="scientific">Cirrhinus molitorella</name>
    <name type="common">mud carp</name>
    <dbReference type="NCBI Taxonomy" id="172907"/>
    <lineage>
        <taxon>Eukaryota</taxon>
        <taxon>Metazoa</taxon>
        <taxon>Chordata</taxon>
        <taxon>Craniata</taxon>
        <taxon>Vertebrata</taxon>
        <taxon>Euteleostomi</taxon>
        <taxon>Actinopterygii</taxon>
        <taxon>Neopterygii</taxon>
        <taxon>Teleostei</taxon>
        <taxon>Ostariophysi</taxon>
        <taxon>Cypriniformes</taxon>
        <taxon>Cyprinidae</taxon>
        <taxon>Labeoninae</taxon>
        <taxon>Labeonini</taxon>
        <taxon>Cirrhinus</taxon>
    </lineage>
</organism>
<name>A0ABR3NKB0_9TELE</name>
<protein>
    <submittedName>
        <fullName evidence="2">Uncharacterized protein</fullName>
    </submittedName>
</protein>
<evidence type="ECO:0000313" key="2">
    <source>
        <dbReference type="EMBL" id="KAL1277131.1"/>
    </source>
</evidence>
<dbReference type="Gene3D" id="3.60.20.40">
    <property type="match status" value="1"/>
</dbReference>
<comment type="similarity">
    <text evidence="1">Belongs to the gamma-glutamyltransferase family.</text>
</comment>
<dbReference type="Pfam" id="PF01019">
    <property type="entry name" value="G_glu_transpept"/>
    <property type="match status" value="1"/>
</dbReference>
<evidence type="ECO:0000256" key="1">
    <source>
        <dbReference type="ARBA" id="ARBA00009381"/>
    </source>
</evidence>